<evidence type="ECO:0000313" key="1">
    <source>
        <dbReference type="EMBL" id="ORY98933.1"/>
    </source>
</evidence>
<name>A0A1X2HIL1_SYNRA</name>
<organism evidence="1 2">
    <name type="scientific">Syncephalastrum racemosum</name>
    <name type="common">Filamentous fungus</name>
    <dbReference type="NCBI Taxonomy" id="13706"/>
    <lineage>
        <taxon>Eukaryota</taxon>
        <taxon>Fungi</taxon>
        <taxon>Fungi incertae sedis</taxon>
        <taxon>Mucoromycota</taxon>
        <taxon>Mucoromycotina</taxon>
        <taxon>Mucoromycetes</taxon>
        <taxon>Mucorales</taxon>
        <taxon>Syncephalastraceae</taxon>
        <taxon>Syncephalastrum</taxon>
    </lineage>
</organism>
<dbReference type="Gene3D" id="3.80.10.10">
    <property type="entry name" value="Ribonuclease Inhibitor"/>
    <property type="match status" value="1"/>
</dbReference>
<dbReference type="Proteomes" id="UP000242180">
    <property type="component" value="Unassembled WGS sequence"/>
</dbReference>
<accession>A0A1X2HIL1</accession>
<proteinExistence type="predicted"/>
<dbReference type="EMBL" id="MCGN01000003">
    <property type="protein sequence ID" value="ORY98933.1"/>
    <property type="molecule type" value="Genomic_DNA"/>
</dbReference>
<dbReference type="SUPFAM" id="SSF52047">
    <property type="entry name" value="RNI-like"/>
    <property type="match status" value="1"/>
</dbReference>
<dbReference type="AlphaFoldDB" id="A0A1X2HIL1"/>
<keyword evidence="2" id="KW-1185">Reference proteome</keyword>
<dbReference type="InterPro" id="IPR032675">
    <property type="entry name" value="LRR_dom_sf"/>
</dbReference>
<evidence type="ECO:0000313" key="2">
    <source>
        <dbReference type="Proteomes" id="UP000242180"/>
    </source>
</evidence>
<evidence type="ECO:0008006" key="3">
    <source>
        <dbReference type="Google" id="ProtNLM"/>
    </source>
</evidence>
<protein>
    <recommendedName>
        <fullName evidence="3">F-box domain-containing protein</fullName>
    </recommendedName>
</protein>
<comment type="caution">
    <text evidence="1">The sequence shown here is derived from an EMBL/GenBank/DDBJ whole genome shotgun (WGS) entry which is preliminary data.</text>
</comment>
<reference evidence="1 2" key="1">
    <citation type="submission" date="2016-07" db="EMBL/GenBank/DDBJ databases">
        <title>Pervasive Adenine N6-methylation of Active Genes in Fungi.</title>
        <authorList>
            <consortium name="DOE Joint Genome Institute"/>
            <person name="Mondo S.J."/>
            <person name="Dannebaum R.O."/>
            <person name="Kuo R.C."/>
            <person name="Labutti K."/>
            <person name="Haridas S."/>
            <person name="Kuo A."/>
            <person name="Salamov A."/>
            <person name="Ahrendt S.R."/>
            <person name="Lipzen A."/>
            <person name="Sullivan W."/>
            <person name="Andreopoulos W.B."/>
            <person name="Clum A."/>
            <person name="Lindquist E."/>
            <person name="Daum C."/>
            <person name="Ramamoorthy G.K."/>
            <person name="Gryganskyi A."/>
            <person name="Culley D."/>
            <person name="Magnuson J.K."/>
            <person name="James T.Y."/>
            <person name="O'Malley M.A."/>
            <person name="Stajich J.E."/>
            <person name="Spatafora J.W."/>
            <person name="Visel A."/>
            <person name="Grigoriev I.V."/>
        </authorList>
    </citation>
    <scope>NUCLEOTIDE SEQUENCE [LARGE SCALE GENOMIC DNA]</scope>
    <source>
        <strain evidence="1 2">NRRL 2496</strain>
    </source>
</reference>
<dbReference type="InParanoid" id="A0A1X2HIL1"/>
<sequence>MGNDRVLSNFVCMHSQQLSLLTYVHIIAEDTFDVGLMLRLFTDCPNLEVLSCNRMMQEVNGLPSPPLPAAALARLVALQVPFLGVPFWQRVLPNLRALKVLTISCPQRYTGRVDKEGLIAPALVSVLGEAHIQQELRHLELSNGMSENELVHLANLYANSQPGLRNCVVDSRIELDEPIRRIISSIVVSHVHTLQSLNCPVIVAEGIRSLLEGNHIFRSLTVMEVKGHAPFPIGRGNDDRRNFAPWVSTLLQRTPSLVHLALSFISGLDFATYAALIQLVQLRSVKLLLCDDFIPYFVQFIQVAAGNGVPALQDIDVQSVCIHLAIILCRFSVQAAISPVSEDFDFTKELDAGRKEEVLYCLRKPNVNSHSTPSPMELLIEFNICKWADCFLFLASSVF</sequence>
<gene>
    <name evidence="1" type="ORF">BCR43DRAFT_488435</name>
</gene>